<dbReference type="SUPFAM" id="SSF56112">
    <property type="entry name" value="Protein kinase-like (PK-like)"/>
    <property type="match status" value="1"/>
</dbReference>
<dbReference type="InterPro" id="IPR000403">
    <property type="entry name" value="PI3/4_kinase_cat_dom"/>
</dbReference>
<dbReference type="PaxDb" id="2903-EOD25050"/>
<dbReference type="RefSeq" id="XP_005777479.1">
    <property type="nucleotide sequence ID" value="XM_005777422.1"/>
</dbReference>
<dbReference type="Gene3D" id="1.10.1070.11">
    <property type="entry name" value="Phosphatidylinositol 3-/4-kinase, catalytic domain"/>
    <property type="match status" value="1"/>
</dbReference>
<evidence type="ECO:0000256" key="3">
    <source>
        <dbReference type="ARBA" id="ARBA00022679"/>
    </source>
</evidence>
<dbReference type="AlphaFoldDB" id="A0A0D3JNG5"/>
<dbReference type="PANTHER" id="PTHR10048">
    <property type="entry name" value="PHOSPHATIDYLINOSITOL KINASE"/>
    <property type="match status" value="1"/>
</dbReference>
<evidence type="ECO:0000256" key="2">
    <source>
        <dbReference type="ARBA" id="ARBA00012169"/>
    </source>
</evidence>
<dbReference type="InterPro" id="IPR036940">
    <property type="entry name" value="PI3/4_kinase_cat_sf"/>
</dbReference>
<organism evidence="6 7">
    <name type="scientific">Emiliania huxleyi (strain CCMP1516)</name>
    <dbReference type="NCBI Taxonomy" id="280463"/>
    <lineage>
        <taxon>Eukaryota</taxon>
        <taxon>Haptista</taxon>
        <taxon>Haptophyta</taxon>
        <taxon>Prymnesiophyceae</taxon>
        <taxon>Isochrysidales</taxon>
        <taxon>Noelaerhabdaceae</taxon>
        <taxon>Emiliania</taxon>
    </lineage>
</organism>
<dbReference type="InterPro" id="IPR015433">
    <property type="entry name" value="PI3/4_kinase"/>
</dbReference>
<dbReference type="EnsemblProtists" id="EOD25050">
    <property type="protein sequence ID" value="EOD25050"/>
    <property type="gene ID" value="EMIHUDRAFT_73970"/>
</dbReference>
<dbReference type="PROSITE" id="PS50290">
    <property type="entry name" value="PI3_4_KINASE_3"/>
    <property type="match status" value="1"/>
</dbReference>
<dbReference type="eggNOG" id="KOG0903">
    <property type="taxonomic scope" value="Eukaryota"/>
</dbReference>
<dbReference type="GO" id="GO:0016020">
    <property type="term" value="C:membrane"/>
    <property type="evidence" value="ECO:0007669"/>
    <property type="project" value="TreeGrafter"/>
</dbReference>
<name>A0A0D3JNG5_EMIH1</name>
<dbReference type="KEGG" id="ehx:EMIHUDRAFT_73970"/>
<evidence type="ECO:0000256" key="4">
    <source>
        <dbReference type="ARBA" id="ARBA00022777"/>
    </source>
</evidence>
<dbReference type="GO" id="GO:0005737">
    <property type="term" value="C:cytoplasm"/>
    <property type="evidence" value="ECO:0007669"/>
    <property type="project" value="TreeGrafter"/>
</dbReference>
<dbReference type="InterPro" id="IPR011009">
    <property type="entry name" value="Kinase-like_dom_sf"/>
</dbReference>
<keyword evidence="7" id="KW-1185">Reference proteome</keyword>
<reference evidence="6" key="2">
    <citation type="submission" date="2024-10" db="UniProtKB">
        <authorList>
            <consortium name="EnsemblProtists"/>
        </authorList>
    </citation>
    <scope>IDENTIFICATION</scope>
</reference>
<dbReference type="GeneID" id="17270596"/>
<comment type="catalytic activity">
    <reaction evidence="1">
        <text>a 1,2-diacyl-sn-glycero-3-phospho-(1D-myo-inositol) + ATP = a 1,2-diacyl-sn-glycero-3-phospho-(1D-myo-inositol 4-phosphate) + ADP + H(+)</text>
        <dbReference type="Rhea" id="RHEA:19877"/>
        <dbReference type="ChEBI" id="CHEBI:15378"/>
        <dbReference type="ChEBI" id="CHEBI:30616"/>
        <dbReference type="ChEBI" id="CHEBI:57880"/>
        <dbReference type="ChEBI" id="CHEBI:58178"/>
        <dbReference type="ChEBI" id="CHEBI:456216"/>
        <dbReference type="EC" id="2.7.1.67"/>
    </reaction>
</comment>
<proteinExistence type="predicted"/>
<keyword evidence="3" id="KW-0808">Transferase</keyword>
<dbReference type="GO" id="GO:0046854">
    <property type="term" value="P:phosphatidylinositol phosphate biosynthetic process"/>
    <property type="evidence" value="ECO:0007669"/>
    <property type="project" value="InterPro"/>
</dbReference>
<dbReference type="GO" id="GO:0004430">
    <property type="term" value="F:1-phosphatidylinositol 4-kinase activity"/>
    <property type="evidence" value="ECO:0007669"/>
    <property type="project" value="UniProtKB-EC"/>
</dbReference>
<dbReference type="InterPro" id="IPR018936">
    <property type="entry name" value="PI3/4_kinase_CS"/>
</dbReference>
<protein>
    <recommendedName>
        <fullName evidence="2">1-phosphatidylinositol 4-kinase</fullName>
        <ecNumber evidence="2">2.7.1.67</ecNumber>
    </recommendedName>
</protein>
<evidence type="ECO:0000313" key="6">
    <source>
        <dbReference type="EnsemblProtists" id="EOD25050"/>
    </source>
</evidence>
<dbReference type="EC" id="2.7.1.67" evidence="2"/>
<accession>A0A0D3JNG5</accession>
<dbReference type="PANTHER" id="PTHR10048:SF22">
    <property type="entry name" value="PHOSPHATIDYLINOSITOL 4-KINASE BETA"/>
    <property type="match status" value="1"/>
</dbReference>
<dbReference type="SMART" id="SM00146">
    <property type="entry name" value="PI3Kc"/>
    <property type="match status" value="1"/>
</dbReference>
<dbReference type="PROSITE" id="PS00916">
    <property type="entry name" value="PI3_4_KINASE_2"/>
    <property type="match status" value="1"/>
</dbReference>
<dbReference type="FunFam" id="1.10.1070.11:FF:000016">
    <property type="entry name" value="PIK1p Phosphatidylinositol 4-kinase"/>
    <property type="match status" value="1"/>
</dbReference>
<dbReference type="Pfam" id="PF00454">
    <property type="entry name" value="PI3_PI4_kinase"/>
    <property type="match status" value="1"/>
</dbReference>
<evidence type="ECO:0000256" key="1">
    <source>
        <dbReference type="ARBA" id="ARBA00001686"/>
    </source>
</evidence>
<evidence type="ECO:0000313" key="7">
    <source>
        <dbReference type="Proteomes" id="UP000013827"/>
    </source>
</evidence>
<keyword evidence="4" id="KW-0418">Kinase</keyword>
<dbReference type="Proteomes" id="UP000013827">
    <property type="component" value="Unassembled WGS sequence"/>
</dbReference>
<dbReference type="Gene3D" id="3.30.1010.10">
    <property type="entry name" value="Phosphatidylinositol 3-kinase Catalytic Subunit, Chain A, domain 4"/>
    <property type="match status" value="1"/>
</dbReference>
<sequence length="254" mass="27917">QEQLAVSFIAQLGRVWSSARMPLRLFPYTILATSATAGLIEVVPDAKSLDGICKTASFSSLAAFFRARYGGPSSRAFYAARRNFVQSSAAYSVACYLLQIKDRHNGNILLRADGSVVHIDFGFLLSNSPGKNIGFESAPFKLTREWVEVMGGASSPWFAYFRLLVVRGYLEARRHREELLLSVAAAYHATGGSLPCFRAGEASIDAMRQRFRPHDSEVQAARFAASLVSESLDHWRTRTCVSARAGACSPLQRV</sequence>
<evidence type="ECO:0000259" key="5">
    <source>
        <dbReference type="PROSITE" id="PS50290"/>
    </source>
</evidence>
<dbReference type="GO" id="GO:0048015">
    <property type="term" value="P:phosphatidylinositol-mediated signaling"/>
    <property type="evidence" value="ECO:0007669"/>
    <property type="project" value="TreeGrafter"/>
</dbReference>
<dbReference type="HOGENOM" id="CLU_002446_0_0_1"/>
<feature type="domain" description="PI3K/PI4K catalytic" evidence="5">
    <location>
        <begin position="1"/>
        <end position="236"/>
    </location>
</feature>
<reference evidence="7" key="1">
    <citation type="journal article" date="2013" name="Nature">
        <title>Pan genome of the phytoplankton Emiliania underpins its global distribution.</title>
        <authorList>
            <person name="Read B.A."/>
            <person name="Kegel J."/>
            <person name="Klute M.J."/>
            <person name="Kuo A."/>
            <person name="Lefebvre S.C."/>
            <person name="Maumus F."/>
            <person name="Mayer C."/>
            <person name="Miller J."/>
            <person name="Monier A."/>
            <person name="Salamov A."/>
            <person name="Young J."/>
            <person name="Aguilar M."/>
            <person name="Claverie J.M."/>
            <person name="Frickenhaus S."/>
            <person name="Gonzalez K."/>
            <person name="Herman E.K."/>
            <person name="Lin Y.C."/>
            <person name="Napier J."/>
            <person name="Ogata H."/>
            <person name="Sarno A.F."/>
            <person name="Shmutz J."/>
            <person name="Schroeder D."/>
            <person name="de Vargas C."/>
            <person name="Verret F."/>
            <person name="von Dassow P."/>
            <person name="Valentin K."/>
            <person name="Van de Peer Y."/>
            <person name="Wheeler G."/>
            <person name="Dacks J.B."/>
            <person name="Delwiche C.F."/>
            <person name="Dyhrman S.T."/>
            <person name="Glockner G."/>
            <person name="John U."/>
            <person name="Richards T."/>
            <person name="Worden A.Z."/>
            <person name="Zhang X."/>
            <person name="Grigoriev I.V."/>
            <person name="Allen A.E."/>
            <person name="Bidle K."/>
            <person name="Borodovsky M."/>
            <person name="Bowler C."/>
            <person name="Brownlee C."/>
            <person name="Cock J.M."/>
            <person name="Elias M."/>
            <person name="Gladyshev V.N."/>
            <person name="Groth M."/>
            <person name="Guda C."/>
            <person name="Hadaegh A."/>
            <person name="Iglesias-Rodriguez M.D."/>
            <person name="Jenkins J."/>
            <person name="Jones B.M."/>
            <person name="Lawson T."/>
            <person name="Leese F."/>
            <person name="Lindquist E."/>
            <person name="Lobanov A."/>
            <person name="Lomsadze A."/>
            <person name="Malik S.B."/>
            <person name="Marsh M.E."/>
            <person name="Mackinder L."/>
            <person name="Mock T."/>
            <person name="Mueller-Roeber B."/>
            <person name="Pagarete A."/>
            <person name="Parker M."/>
            <person name="Probert I."/>
            <person name="Quesneville H."/>
            <person name="Raines C."/>
            <person name="Rensing S.A."/>
            <person name="Riano-Pachon D.M."/>
            <person name="Richier S."/>
            <person name="Rokitta S."/>
            <person name="Shiraiwa Y."/>
            <person name="Soanes D.M."/>
            <person name="van der Giezen M."/>
            <person name="Wahlund T.M."/>
            <person name="Williams B."/>
            <person name="Wilson W."/>
            <person name="Wolfe G."/>
            <person name="Wurch L.L."/>
        </authorList>
    </citation>
    <scope>NUCLEOTIDE SEQUENCE</scope>
</reference>
<dbReference type="STRING" id="2903.R1EEE1"/>